<comment type="caution">
    <text evidence="5">Lacks conserved residue(s) required for the propagation of feature annotation.</text>
</comment>
<dbReference type="GO" id="GO:0004048">
    <property type="term" value="F:anthranilate phosphoribosyltransferase activity"/>
    <property type="evidence" value="ECO:0007669"/>
    <property type="project" value="UniProtKB-EC"/>
</dbReference>
<dbReference type="InterPro" id="IPR005940">
    <property type="entry name" value="Anthranilate_Pribosyl_Tfrase"/>
</dbReference>
<keyword evidence="1 5" id="KW-0328">Glycosyltransferase</keyword>
<comment type="cofactor">
    <cofactor evidence="5">
        <name>Mg(2+)</name>
        <dbReference type="ChEBI" id="CHEBI:18420"/>
    </cofactor>
    <text evidence="5">Binds 2 magnesium ions per monomer.</text>
</comment>
<keyword evidence="3 5" id="KW-0822">Tryptophan biosynthesis</keyword>
<feature type="binding site" evidence="5">
    <location>
        <position position="114"/>
    </location>
    <ligand>
        <name>anthranilate</name>
        <dbReference type="ChEBI" id="CHEBI:16567"/>
        <label>1</label>
    </ligand>
</feature>
<feature type="binding site" evidence="5">
    <location>
        <position position="83"/>
    </location>
    <ligand>
        <name>anthranilate</name>
        <dbReference type="ChEBI" id="CHEBI:16567"/>
        <label>1</label>
    </ligand>
</feature>
<keyword evidence="9" id="KW-1185">Reference proteome</keyword>
<keyword evidence="5" id="KW-0460">Magnesium</keyword>
<dbReference type="EC" id="2.4.2.18" evidence="5"/>
<feature type="binding site" evidence="5">
    <location>
        <position position="123"/>
    </location>
    <ligand>
        <name>5-phospho-alpha-D-ribose 1-diphosphate</name>
        <dbReference type="ChEBI" id="CHEBI:58017"/>
    </ligand>
</feature>
<dbReference type="Gene3D" id="1.20.970.10">
    <property type="entry name" value="Transferase, Pyrimidine Nucleoside Phosphorylase, Chain C"/>
    <property type="match status" value="1"/>
</dbReference>
<dbReference type="Pfam" id="PF02885">
    <property type="entry name" value="Glycos_trans_3N"/>
    <property type="match status" value="1"/>
</dbReference>
<feature type="binding site" evidence="5">
    <location>
        <begin position="86"/>
        <end position="87"/>
    </location>
    <ligand>
        <name>5-phospho-alpha-D-ribose 1-diphosphate</name>
        <dbReference type="ChEBI" id="CHEBI:58017"/>
    </ligand>
</feature>
<evidence type="ECO:0000256" key="1">
    <source>
        <dbReference type="ARBA" id="ARBA00022676"/>
    </source>
</evidence>
<dbReference type="Pfam" id="PF00591">
    <property type="entry name" value="Glycos_transf_3"/>
    <property type="match status" value="1"/>
</dbReference>
<comment type="catalytic activity">
    <reaction evidence="5">
        <text>N-(5-phospho-beta-D-ribosyl)anthranilate + diphosphate = 5-phospho-alpha-D-ribose 1-diphosphate + anthranilate</text>
        <dbReference type="Rhea" id="RHEA:11768"/>
        <dbReference type="ChEBI" id="CHEBI:16567"/>
        <dbReference type="ChEBI" id="CHEBI:18277"/>
        <dbReference type="ChEBI" id="CHEBI:33019"/>
        <dbReference type="ChEBI" id="CHEBI:58017"/>
        <dbReference type="EC" id="2.4.2.18"/>
    </reaction>
</comment>
<feature type="binding site" evidence="5">
    <location>
        <position position="83"/>
    </location>
    <ligand>
        <name>5-phospho-alpha-D-ribose 1-diphosphate</name>
        <dbReference type="ChEBI" id="CHEBI:58017"/>
    </ligand>
</feature>
<organism evidence="8 9">
    <name type="scientific">Trueperella bonasi</name>
    <dbReference type="NCBI Taxonomy" id="312286"/>
    <lineage>
        <taxon>Bacteria</taxon>
        <taxon>Bacillati</taxon>
        <taxon>Actinomycetota</taxon>
        <taxon>Actinomycetes</taxon>
        <taxon>Actinomycetales</taxon>
        <taxon>Actinomycetaceae</taxon>
        <taxon>Trueperella</taxon>
    </lineage>
</organism>
<feature type="binding site" evidence="5">
    <location>
        <begin position="111"/>
        <end position="119"/>
    </location>
    <ligand>
        <name>5-phospho-alpha-D-ribose 1-diphosphate</name>
        <dbReference type="ChEBI" id="CHEBI:58017"/>
    </ligand>
</feature>
<comment type="pathway">
    <text evidence="5">Amino-acid biosynthesis; L-tryptophan biosynthesis; L-tryptophan from chorismate: step 2/5.</text>
</comment>
<accession>A0ABT9NI86</accession>
<dbReference type="InterPro" id="IPR000312">
    <property type="entry name" value="Glycosyl_Trfase_fam3"/>
</dbReference>
<feature type="binding site" evidence="5">
    <location>
        <begin position="93"/>
        <end position="96"/>
    </location>
    <ligand>
        <name>5-phospho-alpha-D-ribose 1-diphosphate</name>
        <dbReference type="ChEBI" id="CHEBI:58017"/>
    </ligand>
</feature>
<dbReference type="PANTHER" id="PTHR43285:SF2">
    <property type="entry name" value="ANTHRANILATE PHOSPHORIBOSYLTRANSFERASE"/>
    <property type="match status" value="1"/>
</dbReference>
<feature type="domain" description="Glycosyl transferase family 3" evidence="6">
    <location>
        <begin position="77"/>
        <end position="337"/>
    </location>
</feature>
<feature type="binding site" evidence="5">
    <location>
        <position position="169"/>
    </location>
    <ligand>
        <name>anthranilate</name>
        <dbReference type="ChEBI" id="CHEBI:16567"/>
        <label>2</label>
    </ligand>
</feature>
<comment type="similarity">
    <text evidence="5">Belongs to the anthranilate phosphoribosyltransferase family.</text>
</comment>
<dbReference type="NCBIfam" id="TIGR01245">
    <property type="entry name" value="trpD"/>
    <property type="match status" value="1"/>
</dbReference>
<dbReference type="Proteomes" id="UP001243212">
    <property type="component" value="Unassembled WGS sequence"/>
</dbReference>
<evidence type="ECO:0000256" key="2">
    <source>
        <dbReference type="ARBA" id="ARBA00022679"/>
    </source>
</evidence>
<dbReference type="SUPFAM" id="SSF47648">
    <property type="entry name" value="Nucleoside phosphorylase/phosphoribosyltransferase N-terminal domain"/>
    <property type="match status" value="1"/>
</dbReference>
<dbReference type="RefSeq" id="WP_307683279.1">
    <property type="nucleotide sequence ID" value="NZ_JAUSQX010000001.1"/>
</dbReference>
<feature type="binding site" evidence="5">
    <location>
        <position position="95"/>
    </location>
    <ligand>
        <name>Mg(2+)</name>
        <dbReference type="ChEBI" id="CHEBI:18420"/>
        <label>1</label>
    </ligand>
</feature>
<keyword evidence="4 5" id="KW-0057">Aromatic amino acid biosynthesis</keyword>
<evidence type="ECO:0000256" key="3">
    <source>
        <dbReference type="ARBA" id="ARBA00022822"/>
    </source>
</evidence>
<comment type="caution">
    <text evidence="8">The sequence shown here is derived from an EMBL/GenBank/DDBJ whole genome shotgun (WGS) entry which is preliminary data.</text>
</comment>
<sequence>MSTYTWPEMTTKVINRIDLSAEETAWAMDRVMSGATSPVSLAGFLTALATKGETTEELLGLADSMQSHASPVNLTTDSLDIVGTGGDRLRTVNISTTASIIIAASGIKVVKHGNRASSSKSGSADCLEALGVDLNLPVDSVEKIFHEIGITFLFANLFHPSMKYAATARRELGVATAFNVLGPLTNPAKPEAGAIGVSNKRHAPIVAGVLARRDNRALVFRGTNGLDELSTVCMNEVWEVRNGQIDFYELDATADLGLPQASIDDLRGQEAPYNAKVARRVIDGEPGPVRDSVNLNAAGAIAADGKLEGVRPEDGTFVERMQNALKIAEHTIDSGGAAKLLDRWIELSNRESR</sequence>
<dbReference type="InterPro" id="IPR036320">
    <property type="entry name" value="Glycosyl_Trfase_fam3_N_dom_sf"/>
</dbReference>
<evidence type="ECO:0000256" key="4">
    <source>
        <dbReference type="ARBA" id="ARBA00023141"/>
    </source>
</evidence>
<keyword evidence="5" id="KW-0479">Metal-binding</keyword>
<dbReference type="InterPro" id="IPR035902">
    <property type="entry name" value="Nuc_phospho_transferase"/>
</dbReference>
<feature type="binding site" evidence="5">
    <location>
        <position position="228"/>
    </location>
    <ligand>
        <name>Mg(2+)</name>
        <dbReference type="ChEBI" id="CHEBI:18420"/>
        <label>2</label>
    </ligand>
</feature>
<evidence type="ECO:0000259" key="6">
    <source>
        <dbReference type="Pfam" id="PF00591"/>
    </source>
</evidence>
<feature type="binding site" evidence="5">
    <location>
        <position position="91"/>
    </location>
    <ligand>
        <name>5-phospho-alpha-D-ribose 1-diphosphate</name>
        <dbReference type="ChEBI" id="CHEBI:58017"/>
    </ligand>
</feature>
<feature type="binding site" evidence="5">
    <location>
        <position position="228"/>
    </location>
    <ligand>
        <name>Mg(2+)</name>
        <dbReference type="ChEBI" id="CHEBI:18420"/>
        <label>1</label>
    </ligand>
</feature>
<feature type="binding site" evidence="5">
    <location>
        <position position="227"/>
    </location>
    <ligand>
        <name>Mg(2+)</name>
        <dbReference type="ChEBI" id="CHEBI:18420"/>
        <label>2</label>
    </ligand>
</feature>
<gene>
    <name evidence="5" type="primary">trpD</name>
    <name evidence="8" type="ORF">J2S70_001688</name>
</gene>
<protein>
    <recommendedName>
        <fullName evidence="5">Anthranilate phosphoribosyltransferase</fullName>
        <ecNumber evidence="5">2.4.2.18</ecNumber>
    </recommendedName>
</protein>
<dbReference type="PANTHER" id="PTHR43285">
    <property type="entry name" value="ANTHRANILATE PHOSPHORIBOSYLTRANSFERASE"/>
    <property type="match status" value="1"/>
</dbReference>
<dbReference type="EMBL" id="JAUSQX010000001">
    <property type="protein sequence ID" value="MDP9807106.1"/>
    <property type="molecule type" value="Genomic_DNA"/>
</dbReference>
<dbReference type="HAMAP" id="MF_00211">
    <property type="entry name" value="TrpD"/>
    <property type="match status" value="1"/>
</dbReference>
<evidence type="ECO:0000259" key="7">
    <source>
        <dbReference type="Pfam" id="PF02885"/>
    </source>
</evidence>
<comment type="function">
    <text evidence="5">Catalyzes the transfer of the phosphoribosyl group of 5-phosphorylribose-1-pyrophosphate (PRPP) to anthranilate to yield N-(5'-phosphoribosyl)-anthranilate (PRA).</text>
</comment>
<proteinExistence type="inferred from homology"/>
<keyword evidence="2 5" id="KW-0808">Transferase</keyword>
<evidence type="ECO:0000256" key="5">
    <source>
        <dbReference type="HAMAP-Rule" id="MF_00211"/>
    </source>
</evidence>
<feature type="domain" description="Glycosyl transferase family 3 N-terminal" evidence="7">
    <location>
        <begin position="8"/>
        <end position="69"/>
    </location>
</feature>
<comment type="subunit">
    <text evidence="5">Homodimer.</text>
</comment>
<evidence type="ECO:0000313" key="8">
    <source>
        <dbReference type="EMBL" id="MDP9807106.1"/>
    </source>
</evidence>
<dbReference type="InterPro" id="IPR017459">
    <property type="entry name" value="Glycosyl_Trfase_fam3_N_dom"/>
</dbReference>
<keyword evidence="5" id="KW-0028">Amino-acid biosynthesis</keyword>
<dbReference type="Gene3D" id="3.40.1030.10">
    <property type="entry name" value="Nucleoside phosphorylase/phosphoribosyltransferase catalytic domain"/>
    <property type="match status" value="1"/>
</dbReference>
<reference evidence="8 9" key="1">
    <citation type="submission" date="2023-07" db="EMBL/GenBank/DDBJ databases">
        <title>Sequencing the genomes of 1000 actinobacteria strains.</title>
        <authorList>
            <person name="Klenk H.-P."/>
        </authorList>
    </citation>
    <scope>NUCLEOTIDE SEQUENCE [LARGE SCALE GENOMIC DNA]</scope>
    <source>
        <strain evidence="8 9">DSM 17163</strain>
    </source>
</reference>
<evidence type="ECO:0000313" key="9">
    <source>
        <dbReference type="Proteomes" id="UP001243212"/>
    </source>
</evidence>
<name>A0ABT9NI86_9ACTO</name>
<dbReference type="SUPFAM" id="SSF52418">
    <property type="entry name" value="Nucleoside phosphorylase/phosphoribosyltransferase catalytic domain"/>
    <property type="match status" value="1"/>
</dbReference>